<evidence type="ECO:0000313" key="3">
    <source>
        <dbReference type="Proteomes" id="UP000463337"/>
    </source>
</evidence>
<keyword evidence="1" id="KW-0732">Signal</keyword>
<dbReference type="AlphaFoldDB" id="A0A415MN75"/>
<feature type="chain" id="PRO_5043189997" evidence="1">
    <location>
        <begin position="29"/>
        <end position="507"/>
    </location>
</feature>
<gene>
    <name evidence="2" type="ORF">GKD59_17820</name>
</gene>
<accession>A0A415MN75</accession>
<feature type="signal peptide" evidence="1">
    <location>
        <begin position="1"/>
        <end position="28"/>
    </location>
</feature>
<dbReference type="EMBL" id="WKLT01000019">
    <property type="protein sequence ID" value="MRY59729.1"/>
    <property type="molecule type" value="Genomic_DNA"/>
</dbReference>
<proteinExistence type="predicted"/>
<organism evidence="2 3">
    <name type="scientific">Parabacteroides distasonis</name>
    <dbReference type="NCBI Taxonomy" id="823"/>
    <lineage>
        <taxon>Bacteria</taxon>
        <taxon>Pseudomonadati</taxon>
        <taxon>Bacteroidota</taxon>
        <taxon>Bacteroidia</taxon>
        <taxon>Bacteroidales</taxon>
        <taxon>Tannerellaceae</taxon>
        <taxon>Parabacteroides</taxon>
    </lineage>
</organism>
<protein>
    <submittedName>
        <fullName evidence="2">Uncharacterized protein</fullName>
    </submittedName>
</protein>
<sequence>MRNKRYFSIQTAAVAFTLLLLSFLPACSDENGGNSPDIPDGKLYTLTINLRSKENALPTYTKADPNHDNFERHILNWWLIIKGNGTDNKDFYKYMTDDPQSDNPADFSETSVKAELPAGQYKIYALANLRSLTNAQEVIEAIEAGTLPTDKGVSLPPMTRFDEQSNYIPMTSYGYEVEVSENTPELAIPLIRLIGKVTLTVTNYQSSPITLNGLSLDGLRADEQPIFLFPYDIDEAGNPRNLLQADVQESYKPKFPEDAWGQTMSKVFVTEGEAVEIANEGAVTYTSYVNETASQGNSDLTITTKIDGRNDQPQSFDIDFIRRNDWLQIPVNVTDADIVIEFDQQHMPIGGLPRSIHFPSGPIVPQGAYETDHAGDITITYRLTNVSSFTSPVFKHYKDNFVGSEIYSSAVLLTNGEESEHTNLLINTPKDNTYAPWLDKSKKAFKLPEENAAEGSFKVTAQELSIAAEATIQLTLVIVEQDPQTNGNREIALPYTITLKNKEGGNS</sequence>
<dbReference type="Proteomes" id="UP000463337">
    <property type="component" value="Unassembled WGS sequence"/>
</dbReference>
<reference evidence="2 3" key="1">
    <citation type="journal article" date="2019" name="Nat. Med.">
        <title>A library of human gut bacterial isolates paired with longitudinal multiomics data enables mechanistic microbiome research.</title>
        <authorList>
            <person name="Poyet M."/>
            <person name="Groussin M."/>
            <person name="Gibbons S.M."/>
            <person name="Avila-Pacheco J."/>
            <person name="Jiang X."/>
            <person name="Kearney S.M."/>
            <person name="Perrotta A.R."/>
            <person name="Berdy B."/>
            <person name="Zhao S."/>
            <person name="Lieberman T.D."/>
            <person name="Swanson P.K."/>
            <person name="Smith M."/>
            <person name="Roesemann S."/>
            <person name="Alexander J.E."/>
            <person name="Rich S.A."/>
            <person name="Livny J."/>
            <person name="Vlamakis H."/>
            <person name="Clish C."/>
            <person name="Bullock K."/>
            <person name="Deik A."/>
            <person name="Scott J."/>
            <person name="Pierce K.A."/>
            <person name="Xavier R.J."/>
            <person name="Alm E.J."/>
        </authorList>
    </citation>
    <scope>NUCLEOTIDE SEQUENCE [LARGE SCALE GENOMIC DNA]</scope>
    <source>
        <strain evidence="2 3">BIOML-A41</strain>
    </source>
</reference>
<comment type="caution">
    <text evidence="2">The sequence shown here is derived from an EMBL/GenBank/DDBJ whole genome shotgun (WGS) entry which is preliminary data.</text>
</comment>
<name>A0A415MN75_PARDI</name>
<dbReference type="RefSeq" id="WP_048927742.1">
    <property type="nucleotide sequence ID" value="NZ_AP019729.1"/>
</dbReference>
<evidence type="ECO:0000256" key="1">
    <source>
        <dbReference type="SAM" id="SignalP"/>
    </source>
</evidence>
<evidence type="ECO:0000313" key="2">
    <source>
        <dbReference type="EMBL" id="MRY59729.1"/>
    </source>
</evidence>